<keyword evidence="2" id="KW-0472">Membrane</keyword>
<proteinExistence type="predicted"/>
<evidence type="ECO:0000313" key="4">
    <source>
        <dbReference type="Proteomes" id="UP000091967"/>
    </source>
</evidence>
<dbReference type="OMA" id="QVRIPNE"/>
<feature type="region of interest" description="Disordered" evidence="1">
    <location>
        <begin position="89"/>
        <end position="124"/>
    </location>
</feature>
<dbReference type="EMBL" id="LYXU01000001">
    <property type="protein sequence ID" value="OBS28780.1"/>
    <property type="molecule type" value="Genomic_DNA"/>
</dbReference>
<feature type="compositionally biased region" description="Basic residues" evidence="1">
    <location>
        <begin position="96"/>
        <end position="123"/>
    </location>
</feature>
<organism evidence="3 4">
    <name type="scientific">Fusarium poae</name>
    <dbReference type="NCBI Taxonomy" id="36050"/>
    <lineage>
        <taxon>Eukaryota</taxon>
        <taxon>Fungi</taxon>
        <taxon>Dikarya</taxon>
        <taxon>Ascomycota</taxon>
        <taxon>Pezizomycotina</taxon>
        <taxon>Sordariomycetes</taxon>
        <taxon>Hypocreomycetidae</taxon>
        <taxon>Hypocreales</taxon>
        <taxon>Nectriaceae</taxon>
        <taxon>Fusarium</taxon>
    </lineage>
</organism>
<protein>
    <submittedName>
        <fullName evidence="3">Uncharacterized protein</fullName>
    </submittedName>
</protein>
<gene>
    <name evidence="3" type="ORF">FPOA_02716</name>
</gene>
<sequence length="222" mass="26143">MPFINITHNELASYILNSANTSKLISTPSFSLSRQFLNSTEPLLPRRLHRLHRRDTSPGIVGIVVGLAILITILGAILFRWNWNHFKQAKSQKDQKQHKKQHYIHSHSHPHQRHHSHRRHRAVAHHDADLEENQQGYGSEQEEQTHPFRHRSDCQHFRLHHRQDPARDWTPQQPEPAFHPWGRHRQQVRIPNEMDAPQVHGGWEKPSLFGQRGDRRDRVPCA</sequence>
<evidence type="ECO:0000256" key="2">
    <source>
        <dbReference type="SAM" id="Phobius"/>
    </source>
</evidence>
<reference evidence="3 4" key="1">
    <citation type="submission" date="2016-06" db="EMBL/GenBank/DDBJ databases">
        <title>Living apart together: crosstalk between the core and supernumerary genomes in a fungal plant pathogen.</title>
        <authorList>
            <person name="Vanheule A."/>
            <person name="Audenaert K."/>
            <person name="Warris S."/>
            <person name="Van De Geest H."/>
            <person name="Schijlen E."/>
            <person name="Hofte M."/>
            <person name="De Saeger S."/>
            <person name="Haesaert G."/>
            <person name="Waalwijk C."/>
            <person name="Van Der Lee T."/>
        </authorList>
    </citation>
    <scope>NUCLEOTIDE SEQUENCE [LARGE SCALE GENOMIC DNA]</scope>
    <source>
        <strain evidence="3 4">2516</strain>
    </source>
</reference>
<comment type="caution">
    <text evidence="3">The sequence shown here is derived from an EMBL/GenBank/DDBJ whole genome shotgun (WGS) entry which is preliminary data.</text>
</comment>
<keyword evidence="2" id="KW-1133">Transmembrane helix</keyword>
<dbReference type="AlphaFoldDB" id="A0A1B8B7U9"/>
<dbReference type="Proteomes" id="UP000091967">
    <property type="component" value="Unassembled WGS sequence"/>
</dbReference>
<evidence type="ECO:0000313" key="3">
    <source>
        <dbReference type="EMBL" id="OBS28780.1"/>
    </source>
</evidence>
<evidence type="ECO:0000256" key="1">
    <source>
        <dbReference type="SAM" id="MobiDB-lite"/>
    </source>
</evidence>
<accession>A0A1B8B7U9</accession>
<keyword evidence="2" id="KW-0812">Transmembrane</keyword>
<feature type="compositionally biased region" description="Basic and acidic residues" evidence="1">
    <location>
        <begin position="212"/>
        <end position="222"/>
    </location>
</feature>
<name>A0A1B8B7U9_FUSPO</name>
<feature type="transmembrane region" description="Helical" evidence="2">
    <location>
        <begin position="60"/>
        <end position="83"/>
    </location>
</feature>
<feature type="region of interest" description="Disordered" evidence="1">
    <location>
        <begin position="193"/>
        <end position="222"/>
    </location>
</feature>
<keyword evidence="4" id="KW-1185">Reference proteome</keyword>